<evidence type="ECO:0000313" key="2">
    <source>
        <dbReference type="Proteomes" id="UP000002430"/>
    </source>
</evidence>
<protein>
    <recommendedName>
        <fullName evidence="3">Lipoprotein</fullName>
    </recommendedName>
</protein>
<dbReference type="eggNOG" id="ENOG5032DEZ">
    <property type="taxonomic scope" value="Bacteria"/>
</dbReference>
<gene>
    <name evidence="1" type="ordered locus">LI0583</name>
</gene>
<accession>Q1MQU0</accession>
<organism evidence="1 2">
    <name type="scientific">Lawsonia intracellularis (strain PHE/MN1-00)</name>
    <dbReference type="NCBI Taxonomy" id="363253"/>
    <lineage>
        <taxon>Bacteria</taxon>
        <taxon>Pseudomonadati</taxon>
        <taxon>Thermodesulfobacteriota</taxon>
        <taxon>Desulfovibrionia</taxon>
        <taxon>Desulfovibrionales</taxon>
        <taxon>Desulfovibrionaceae</taxon>
        <taxon>Lawsonia</taxon>
    </lineage>
</organism>
<evidence type="ECO:0008006" key="3">
    <source>
        <dbReference type="Google" id="ProtNLM"/>
    </source>
</evidence>
<dbReference type="Proteomes" id="UP000002430">
    <property type="component" value="Chromosome"/>
</dbReference>
<proteinExistence type="predicted"/>
<dbReference type="STRING" id="363253.LI0583"/>
<name>Q1MQU0_LAWIP</name>
<dbReference type="KEGG" id="lip:LI0583"/>
<dbReference type="OrthoDB" id="9794844at2"/>
<evidence type="ECO:0000313" key="1">
    <source>
        <dbReference type="EMBL" id="CAJ54637.1"/>
    </source>
</evidence>
<dbReference type="AlphaFoldDB" id="Q1MQU0"/>
<reference evidence="1 2" key="1">
    <citation type="submission" date="2005-11" db="EMBL/GenBank/DDBJ databases">
        <title>The complete genome sequence of Lawsonia intracellularis: the causative agent of proliferative enteropathy.</title>
        <authorList>
            <person name="Kaur K."/>
            <person name="Zhang Q."/>
            <person name="Beckler D."/>
            <person name="Munir S."/>
            <person name="Li L."/>
            <person name="Kinsley K."/>
            <person name="Herron L."/>
            <person name="Peterson A."/>
            <person name="May B."/>
            <person name="Singh S."/>
            <person name="Gebhart C."/>
            <person name="Kapur V."/>
        </authorList>
    </citation>
    <scope>NUCLEOTIDE SEQUENCE [LARGE SCALE GENOMIC DNA]</scope>
    <source>
        <strain evidence="1 2">PHE/MN1-00</strain>
    </source>
</reference>
<dbReference type="EMBL" id="AM180252">
    <property type="protein sequence ID" value="CAJ54637.1"/>
    <property type="molecule type" value="Genomic_DNA"/>
</dbReference>
<sequence length="182" mass="20375">MLRIYFCVCLCIITVGCSKFDFSSFSNPFSSSTAHVDDVYYGSFPDICIPKSMSIDHNRTLVSVGPDGEKIGLLTFEGRVDRSSLCSAMIHNMSRQGWTLRGVIDGKRTIQLYEKSGRYAILYIYNQQLTTAIEVWVLARLDDGAYQLNLSRETIISQDSPYSSHGVIGDFETELGEKGLNE</sequence>
<dbReference type="RefSeq" id="WP_011526666.1">
    <property type="nucleotide sequence ID" value="NC_008011.1"/>
</dbReference>
<keyword evidence="2" id="KW-1185">Reference proteome</keyword>
<dbReference type="HOGENOM" id="CLU_127047_0_0_7"/>
<dbReference type="PROSITE" id="PS51257">
    <property type="entry name" value="PROKAR_LIPOPROTEIN"/>
    <property type="match status" value="1"/>
</dbReference>